<dbReference type="Pfam" id="PF01490">
    <property type="entry name" value="Aa_trans"/>
    <property type="match status" value="1"/>
</dbReference>
<feature type="transmembrane region" description="Helical" evidence="6">
    <location>
        <begin position="286"/>
        <end position="306"/>
    </location>
</feature>
<feature type="transmembrane region" description="Helical" evidence="6">
    <location>
        <begin position="218"/>
        <end position="238"/>
    </location>
</feature>
<feature type="transmembrane region" description="Helical" evidence="6">
    <location>
        <begin position="64"/>
        <end position="88"/>
    </location>
</feature>
<accession>A0A224YMY7</accession>
<dbReference type="PANTHER" id="PTHR48017">
    <property type="entry name" value="OS05G0424000 PROTEIN-RELATED"/>
    <property type="match status" value="1"/>
</dbReference>
<dbReference type="GO" id="GO:0016020">
    <property type="term" value="C:membrane"/>
    <property type="evidence" value="ECO:0007669"/>
    <property type="project" value="UniProtKB-SubCell"/>
</dbReference>
<evidence type="ECO:0000256" key="4">
    <source>
        <dbReference type="ARBA" id="ARBA00022989"/>
    </source>
</evidence>
<feature type="transmembrane region" description="Helical" evidence="6">
    <location>
        <begin position="327"/>
        <end position="345"/>
    </location>
</feature>
<keyword evidence="3 6" id="KW-0812">Transmembrane</keyword>
<evidence type="ECO:0000259" key="7">
    <source>
        <dbReference type="Pfam" id="PF01490"/>
    </source>
</evidence>
<feature type="transmembrane region" description="Helical" evidence="6">
    <location>
        <begin position="189"/>
        <end position="206"/>
    </location>
</feature>
<evidence type="ECO:0000256" key="1">
    <source>
        <dbReference type="ARBA" id="ARBA00004370"/>
    </source>
</evidence>
<dbReference type="EMBL" id="GFPF01005963">
    <property type="protein sequence ID" value="MAA17109.1"/>
    <property type="molecule type" value="Transcribed_RNA"/>
</dbReference>
<feature type="transmembrane region" description="Helical" evidence="6">
    <location>
        <begin position="365"/>
        <end position="385"/>
    </location>
</feature>
<feature type="domain" description="Amino acid transporter transmembrane" evidence="7">
    <location>
        <begin position="66"/>
        <end position="487"/>
    </location>
</feature>
<keyword evidence="5 6" id="KW-0472">Membrane</keyword>
<sequence>MSTTPGHTFQEVPLEDTEVARDEAVTTVGTDRGEGWCQRTKRCFAQRWKKKDVRFTSRSAMLRLPMATAALLANLVGMGMVAMPYAFAGIGWTAILVVPLFATLAVFNSCLLNSCCAMLEERCKEYRKFHWYTQYSDVASKALGPGVGRIVSGLRLLSVAGLQAVVIVLTAEAITDFVLAFLPISLPHGQMYCVLVVGLGATSVAVKGPCTEVTRYWCSVVHLPLSLSLLGLLLAGLADSFFGPGQWSRVVGSSIDPLELVKAAGYKQPDADHESPQRSSFGERSAVPFFVGLGVIVFNFASVSGFTNVRRDMAEPSNFNRAASYSVAGYTAACLLIGVMGYAAFGVLVNGNVIMSLNSEKTRVAAHIMLSVSYMPMANLISFTLEEYDKAEDHGKVTVWRRAKLASPLMAWACVMALVVPQAGPLMALVGSLFVCPVTFVLPPILYAGLCRGSPQWPERPLSRNMKIALVVALVTGLAVHIGGTVTAIMQIVHESQTNHQSCFRGFCYEGHYAHVPPPVIYTRYWPNVKLPEAVGQCKYLL</sequence>
<keyword evidence="2" id="KW-0813">Transport</keyword>
<dbReference type="AlphaFoldDB" id="A0A224YMY7"/>
<name>A0A224YMY7_9ACAR</name>
<evidence type="ECO:0000313" key="8">
    <source>
        <dbReference type="EMBL" id="MAA17109.1"/>
    </source>
</evidence>
<protein>
    <submittedName>
        <fullName evidence="8">Amino acid transporter</fullName>
    </submittedName>
</protein>
<feature type="transmembrane region" description="Helical" evidence="6">
    <location>
        <begin position="429"/>
        <end position="447"/>
    </location>
</feature>
<evidence type="ECO:0000256" key="3">
    <source>
        <dbReference type="ARBA" id="ARBA00022692"/>
    </source>
</evidence>
<organism evidence="8">
    <name type="scientific">Rhipicephalus zambeziensis</name>
    <dbReference type="NCBI Taxonomy" id="60191"/>
    <lineage>
        <taxon>Eukaryota</taxon>
        <taxon>Metazoa</taxon>
        <taxon>Ecdysozoa</taxon>
        <taxon>Arthropoda</taxon>
        <taxon>Chelicerata</taxon>
        <taxon>Arachnida</taxon>
        <taxon>Acari</taxon>
        <taxon>Parasitiformes</taxon>
        <taxon>Ixodida</taxon>
        <taxon>Ixodoidea</taxon>
        <taxon>Ixodidae</taxon>
        <taxon>Rhipicephalinae</taxon>
        <taxon>Rhipicephalus</taxon>
        <taxon>Rhipicephalus</taxon>
    </lineage>
</organism>
<evidence type="ECO:0000256" key="5">
    <source>
        <dbReference type="ARBA" id="ARBA00023136"/>
    </source>
</evidence>
<comment type="subcellular location">
    <subcellularLocation>
        <location evidence="1">Membrane</location>
    </subcellularLocation>
</comment>
<feature type="transmembrane region" description="Helical" evidence="6">
    <location>
        <begin position="94"/>
        <end position="119"/>
    </location>
</feature>
<reference evidence="8" key="1">
    <citation type="journal article" date="2017" name="Parasit. Vectors">
        <title>Sialotranscriptomics of Rhipicephalus zambeziensis reveals intricate expression profiles of secretory proteins and suggests tight temporal transcriptional regulation during blood-feeding.</title>
        <authorList>
            <person name="de Castro M.H."/>
            <person name="de Klerk D."/>
            <person name="Pienaar R."/>
            <person name="Rees D.J.G."/>
            <person name="Mans B.J."/>
        </authorList>
    </citation>
    <scope>NUCLEOTIDE SEQUENCE</scope>
    <source>
        <tissue evidence="8">Salivary glands</tissue>
    </source>
</reference>
<feature type="transmembrane region" description="Helical" evidence="6">
    <location>
        <begin position="159"/>
        <end position="183"/>
    </location>
</feature>
<feature type="transmembrane region" description="Helical" evidence="6">
    <location>
        <begin position="468"/>
        <end position="493"/>
    </location>
</feature>
<proteinExistence type="predicted"/>
<feature type="transmembrane region" description="Helical" evidence="6">
    <location>
        <begin position="405"/>
        <end position="423"/>
    </location>
</feature>
<dbReference type="InterPro" id="IPR013057">
    <property type="entry name" value="AA_transpt_TM"/>
</dbReference>
<evidence type="ECO:0000256" key="6">
    <source>
        <dbReference type="SAM" id="Phobius"/>
    </source>
</evidence>
<evidence type="ECO:0000256" key="2">
    <source>
        <dbReference type="ARBA" id="ARBA00022448"/>
    </source>
</evidence>
<keyword evidence="4 6" id="KW-1133">Transmembrane helix</keyword>